<dbReference type="GO" id="GO:0002100">
    <property type="term" value="P:tRNA wobble adenosine to inosine editing"/>
    <property type="evidence" value="ECO:0007669"/>
    <property type="project" value="InterPro"/>
</dbReference>
<keyword evidence="5" id="KW-1185">Reference proteome</keyword>
<dbReference type="PROSITE" id="PS00903">
    <property type="entry name" value="CYT_DCMP_DEAMINASES_1"/>
    <property type="match status" value="1"/>
</dbReference>
<dbReference type="KEGG" id="eml:EMELA_v1c08990"/>
<evidence type="ECO:0000259" key="3">
    <source>
        <dbReference type="PROSITE" id="PS51747"/>
    </source>
</evidence>
<keyword evidence="2" id="KW-0862">Zinc</keyword>
<dbReference type="STRING" id="1408435.GCA_000685885_00100"/>
<dbReference type="InterPro" id="IPR016192">
    <property type="entry name" value="APOBEC/CMP_deaminase_Zn-bd"/>
</dbReference>
<dbReference type="PANTHER" id="PTHR11079:SF202">
    <property type="entry name" value="TRNA-SPECIFIC ADENOSINE DEAMINASE"/>
    <property type="match status" value="1"/>
</dbReference>
<evidence type="ECO:0000313" key="4">
    <source>
        <dbReference type="EMBL" id="ATZ18382.1"/>
    </source>
</evidence>
<dbReference type="SUPFAM" id="SSF53927">
    <property type="entry name" value="Cytidine deaminase-like"/>
    <property type="match status" value="1"/>
</dbReference>
<dbReference type="InterPro" id="IPR002125">
    <property type="entry name" value="CMP_dCMP_dom"/>
</dbReference>
<dbReference type="Pfam" id="PF14437">
    <property type="entry name" value="MafB19-deam"/>
    <property type="match status" value="1"/>
</dbReference>
<sequence length="142" mass="16485">MIEINKYINKLKVNNKKKDIPVFACVIKDEQIVAYSYNNSYKNKNISGHAEINAINKAVKKLKTNNLSECTLFTTLEPCLMCYGAIKLAKISEVNYLLENNKMSFRNEVNIDEIKLKISKIKNPELEKKYQSLITNFFENIR</sequence>
<dbReference type="PANTHER" id="PTHR11079">
    <property type="entry name" value="CYTOSINE DEAMINASE FAMILY MEMBER"/>
    <property type="match status" value="1"/>
</dbReference>
<dbReference type="OrthoDB" id="9802676at2"/>
<keyword evidence="1" id="KW-0479">Metal-binding</keyword>
<evidence type="ECO:0000256" key="2">
    <source>
        <dbReference type="ARBA" id="ARBA00022833"/>
    </source>
</evidence>
<protein>
    <submittedName>
        <fullName evidence="4">tRNA-specific adenosine deaminase</fullName>
    </submittedName>
</protein>
<gene>
    <name evidence="4" type="primary">tadA</name>
    <name evidence="4" type="ORF">EMELA_v1c08990</name>
</gene>
<reference evidence="4 5" key="1">
    <citation type="submission" date="2017-11" db="EMBL/GenBank/DDBJ databases">
        <title>Genome sequence of Entomoplasma melaleucae M1 (ATCC 49191).</title>
        <authorList>
            <person name="Lo W.-S."/>
            <person name="Gasparich G.E."/>
            <person name="Kuo C.-H."/>
        </authorList>
    </citation>
    <scope>NUCLEOTIDE SEQUENCE [LARGE SCALE GENOMIC DNA]</scope>
    <source>
        <strain evidence="4 5">M1</strain>
    </source>
</reference>
<proteinExistence type="predicted"/>
<dbReference type="PROSITE" id="PS51747">
    <property type="entry name" value="CYT_DCMP_DEAMINASES_2"/>
    <property type="match status" value="1"/>
</dbReference>
<dbReference type="GO" id="GO:0052717">
    <property type="term" value="F:tRNA-specific adenosine-34 deaminase activity"/>
    <property type="evidence" value="ECO:0007669"/>
    <property type="project" value="UniProtKB-EC"/>
</dbReference>
<dbReference type="AlphaFoldDB" id="A0A2K8NX14"/>
<organism evidence="4 5">
    <name type="scientific">Mesoplasma melaleucae</name>
    <dbReference type="NCBI Taxonomy" id="81459"/>
    <lineage>
        <taxon>Bacteria</taxon>
        <taxon>Bacillati</taxon>
        <taxon>Mycoplasmatota</taxon>
        <taxon>Mollicutes</taxon>
        <taxon>Entomoplasmatales</taxon>
        <taxon>Entomoplasmataceae</taxon>
        <taxon>Mesoplasma</taxon>
    </lineage>
</organism>
<dbReference type="RefSeq" id="WP_028123904.1">
    <property type="nucleotide sequence ID" value="NZ_CP024964.1"/>
</dbReference>
<dbReference type="Gene3D" id="3.40.140.10">
    <property type="entry name" value="Cytidine Deaminase, domain 2"/>
    <property type="match status" value="1"/>
</dbReference>
<feature type="domain" description="CMP/dCMP-type deaminase" evidence="3">
    <location>
        <begin position="1"/>
        <end position="108"/>
    </location>
</feature>
<dbReference type="GO" id="GO:0008270">
    <property type="term" value="F:zinc ion binding"/>
    <property type="evidence" value="ECO:0007669"/>
    <property type="project" value="InterPro"/>
</dbReference>
<dbReference type="InterPro" id="IPR058535">
    <property type="entry name" value="MafB19-deam"/>
</dbReference>
<dbReference type="Proteomes" id="UP000231896">
    <property type="component" value="Chromosome"/>
</dbReference>
<name>A0A2K8NX14_9MOLU</name>
<accession>A0A2K8NX14</accession>
<dbReference type="EMBL" id="CP024964">
    <property type="protein sequence ID" value="ATZ18382.1"/>
    <property type="molecule type" value="Genomic_DNA"/>
</dbReference>
<evidence type="ECO:0000256" key="1">
    <source>
        <dbReference type="ARBA" id="ARBA00022723"/>
    </source>
</evidence>
<evidence type="ECO:0000313" key="5">
    <source>
        <dbReference type="Proteomes" id="UP000231896"/>
    </source>
</evidence>
<dbReference type="CDD" id="cd01285">
    <property type="entry name" value="nucleoside_deaminase"/>
    <property type="match status" value="1"/>
</dbReference>
<dbReference type="InterPro" id="IPR016193">
    <property type="entry name" value="Cytidine_deaminase-like"/>
</dbReference>